<feature type="domain" description="ABC transmembrane type-1" evidence="8">
    <location>
        <begin position="56"/>
        <end position="272"/>
    </location>
</feature>
<dbReference type="InterPro" id="IPR000515">
    <property type="entry name" value="MetI-like"/>
</dbReference>
<feature type="transmembrane region" description="Helical" evidence="7">
    <location>
        <begin position="93"/>
        <end position="115"/>
    </location>
</feature>
<dbReference type="PANTHER" id="PTHR30193:SF37">
    <property type="entry name" value="INNER MEMBRANE ABC TRANSPORTER PERMEASE PROTEIN YCJO"/>
    <property type="match status" value="1"/>
</dbReference>
<gene>
    <name evidence="9" type="ORF">ACFFLM_22970</name>
</gene>
<dbReference type="CDD" id="cd06261">
    <property type="entry name" value="TM_PBP2"/>
    <property type="match status" value="1"/>
</dbReference>
<evidence type="ECO:0000259" key="8">
    <source>
        <dbReference type="PROSITE" id="PS50928"/>
    </source>
</evidence>
<evidence type="ECO:0000256" key="1">
    <source>
        <dbReference type="ARBA" id="ARBA00004651"/>
    </source>
</evidence>
<dbReference type="SUPFAM" id="SSF161098">
    <property type="entry name" value="MetI-like"/>
    <property type="match status" value="1"/>
</dbReference>
<comment type="caution">
    <text evidence="9">The sequence shown here is derived from an EMBL/GenBank/DDBJ whole genome shotgun (WGS) entry which is preliminary data.</text>
</comment>
<feature type="transmembrane region" description="Helical" evidence="7">
    <location>
        <begin position="191"/>
        <end position="216"/>
    </location>
</feature>
<dbReference type="Pfam" id="PF00528">
    <property type="entry name" value="BPD_transp_1"/>
    <property type="match status" value="1"/>
</dbReference>
<evidence type="ECO:0000256" key="5">
    <source>
        <dbReference type="ARBA" id="ARBA00022989"/>
    </source>
</evidence>
<reference evidence="9 10" key="1">
    <citation type="submission" date="2024-09" db="EMBL/GenBank/DDBJ databases">
        <authorList>
            <person name="Sun Q."/>
            <person name="Mori K."/>
        </authorList>
    </citation>
    <scope>NUCLEOTIDE SEQUENCE [LARGE SCALE GENOMIC DNA]</scope>
    <source>
        <strain evidence="9 10">JCM 13503</strain>
    </source>
</reference>
<feature type="transmembrane region" description="Helical" evidence="7">
    <location>
        <begin position="145"/>
        <end position="170"/>
    </location>
</feature>
<evidence type="ECO:0000256" key="6">
    <source>
        <dbReference type="ARBA" id="ARBA00023136"/>
    </source>
</evidence>
<keyword evidence="10" id="KW-1185">Reference proteome</keyword>
<comment type="similarity">
    <text evidence="7">Belongs to the binding-protein-dependent transport system permease family.</text>
</comment>
<evidence type="ECO:0000313" key="10">
    <source>
        <dbReference type="Proteomes" id="UP001589733"/>
    </source>
</evidence>
<keyword evidence="2 7" id="KW-0813">Transport</keyword>
<evidence type="ECO:0000313" key="9">
    <source>
        <dbReference type="EMBL" id="MFB9994819.1"/>
    </source>
</evidence>
<proteinExistence type="inferred from homology"/>
<evidence type="ECO:0000256" key="2">
    <source>
        <dbReference type="ARBA" id="ARBA00022448"/>
    </source>
</evidence>
<keyword evidence="3" id="KW-1003">Cell membrane</keyword>
<evidence type="ECO:0000256" key="4">
    <source>
        <dbReference type="ARBA" id="ARBA00022692"/>
    </source>
</evidence>
<accession>A0ABV6B4Y2</accession>
<dbReference type="PANTHER" id="PTHR30193">
    <property type="entry name" value="ABC TRANSPORTER PERMEASE PROTEIN"/>
    <property type="match status" value="1"/>
</dbReference>
<keyword evidence="6 7" id="KW-0472">Membrane</keyword>
<dbReference type="Proteomes" id="UP001589733">
    <property type="component" value="Unassembled WGS sequence"/>
</dbReference>
<dbReference type="InterPro" id="IPR051393">
    <property type="entry name" value="ABC_transporter_permease"/>
</dbReference>
<feature type="transmembrane region" description="Helical" evidence="7">
    <location>
        <begin position="251"/>
        <end position="271"/>
    </location>
</feature>
<dbReference type="RefSeq" id="WP_380016142.1">
    <property type="nucleotide sequence ID" value="NZ_JBHLYR010000066.1"/>
</dbReference>
<evidence type="ECO:0000256" key="7">
    <source>
        <dbReference type="RuleBase" id="RU363032"/>
    </source>
</evidence>
<organism evidence="9 10">
    <name type="scientific">Deinococcus oregonensis</name>
    <dbReference type="NCBI Taxonomy" id="1805970"/>
    <lineage>
        <taxon>Bacteria</taxon>
        <taxon>Thermotogati</taxon>
        <taxon>Deinococcota</taxon>
        <taxon>Deinococci</taxon>
        <taxon>Deinococcales</taxon>
        <taxon>Deinococcaceae</taxon>
        <taxon>Deinococcus</taxon>
    </lineage>
</organism>
<feature type="transmembrane region" description="Helical" evidence="7">
    <location>
        <begin position="60"/>
        <end position="81"/>
    </location>
</feature>
<dbReference type="InterPro" id="IPR035906">
    <property type="entry name" value="MetI-like_sf"/>
</dbReference>
<sequence length="289" mass="31563">MLAPALIFFAIFILYPLFNTVRFSFYEYSLTSANKVFVGLANYFDLGRDSVFWVSLRNNLIILVGSVTLQVSVGLILAAILQRGLSRRWSSAAQVIIFAPMVMSSVAVGLLWQLVLNPSIGLLDTLLRALHLPSPMLGWLGDPQLAIFSVLLVACWQFTGFMMVILLAGMQGVPPELYEAGRLDGANEVQMLAFITIPVIRNVVIAAVLITMIGAFKVFDLVYVLTSGGPANASEVLATYLYKNAFNLDRMGYANAIAVILLMLSMMLGVVQLRFNAAQARSAQDKAKA</sequence>
<name>A0ABV6B4Y2_9DEIO</name>
<comment type="subcellular location">
    <subcellularLocation>
        <location evidence="1 7">Cell membrane</location>
        <topology evidence="1 7">Multi-pass membrane protein</topology>
    </subcellularLocation>
</comment>
<evidence type="ECO:0000256" key="3">
    <source>
        <dbReference type="ARBA" id="ARBA00022475"/>
    </source>
</evidence>
<dbReference type="Gene3D" id="1.10.3720.10">
    <property type="entry name" value="MetI-like"/>
    <property type="match status" value="1"/>
</dbReference>
<keyword evidence="4 7" id="KW-0812">Transmembrane</keyword>
<keyword evidence="5 7" id="KW-1133">Transmembrane helix</keyword>
<dbReference type="EMBL" id="JBHLYR010000066">
    <property type="protein sequence ID" value="MFB9994819.1"/>
    <property type="molecule type" value="Genomic_DNA"/>
</dbReference>
<dbReference type="PROSITE" id="PS50928">
    <property type="entry name" value="ABC_TM1"/>
    <property type="match status" value="1"/>
</dbReference>
<protein>
    <submittedName>
        <fullName evidence="9">Carbohydrate ABC transporter permease</fullName>
    </submittedName>
</protein>